<keyword evidence="1" id="KW-0596">Phosphopantetheine</keyword>
<accession>A0A8H8UBA5</accession>
<dbReference type="SMART" id="SM00822">
    <property type="entry name" value="PKS_KR"/>
    <property type="match status" value="1"/>
</dbReference>
<keyword evidence="3" id="KW-0808">Transferase</keyword>
<dbReference type="InterPro" id="IPR036736">
    <property type="entry name" value="ACP-like_sf"/>
</dbReference>
<evidence type="ECO:0000256" key="2">
    <source>
        <dbReference type="ARBA" id="ARBA00022553"/>
    </source>
</evidence>
<dbReference type="PROSITE" id="PS00606">
    <property type="entry name" value="KS3_1"/>
    <property type="match status" value="1"/>
</dbReference>
<dbReference type="PROSITE" id="PS50075">
    <property type="entry name" value="CARRIER"/>
    <property type="match status" value="1"/>
</dbReference>
<dbReference type="InterPro" id="IPR036291">
    <property type="entry name" value="NAD(P)-bd_dom_sf"/>
</dbReference>
<dbReference type="InterPro" id="IPR050091">
    <property type="entry name" value="PKS_NRPS_Biosynth_Enz"/>
</dbReference>
<evidence type="ECO:0000256" key="1">
    <source>
        <dbReference type="ARBA" id="ARBA00022450"/>
    </source>
</evidence>
<dbReference type="GO" id="GO:0006633">
    <property type="term" value="P:fatty acid biosynthetic process"/>
    <property type="evidence" value="ECO:0007669"/>
    <property type="project" value="InterPro"/>
</dbReference>
<dbReference type="InterPro" id="IPR013968">
    <property type="entry name" value="PKS_KR"/>
</dbReference>
<dbReference type="InterPro" id="IPR016039">
    <property type="entry name" value="Thiolase-like"/>
</dbReference>
<dbReference type="InterPro" id="IPR020841">
    <property type="entry name" value="PKS_Beta-ketoAc_synthase_dom"/>
</dbReference>
<dbReference type="PANTHER" id="PTHR43775">
    <property type="entry name" value="FATTY ACID SYNTHASE"/>
    <property type="match status" value="1"/>
</dbReference>
<feature type="domain" description="Carrier" evidence="4">
    <location>
        <begin position="381"/>
        <end position="456"/>
    </location>
</feature>
<reference evidence="5 6" key="1">
    <citation type="submission" date="2018-05" db="EMBL/GenBank/DDBJ databases">
        <title>Genome sequencing and assembly of the regulated plant pathogen Lachnellula willkommii and related sister species for the development of diagnostic species identification markers.</title>
        <authorList>
            <person name="Giroux E."/>
            <person name="Bilodeau G."/>
        </authorList>
    </citation>
    <scope>NUCLEOTIDE SEQUENCE [LARGE SCALE GENOMIC DNA]</scope>
    <source>
        <strain evidence="5 6">CBS 160.35</strain>
    </source>
</reference>
<dbReference type="Gene3D" id="1.10.1200.10">
    <property type="entry name" value="ACP-like"/>
    <property type="match status" value="1"/>
</dbReference>
<dbReference type="GO" id="GO:0031177">
    <property type="term" value="F:phosphopantetheine binding"/>
    <property type="evidence" value="ECO:0007669"/>
    <property type="project" value="InterPro"/>
</dbReference>
<keyword evidence="2" id="KW-0597">Phosphoprotein</keyword>
<dbReference type="InterPro" id="IPR057326">
    <property type="entry name" value="KR_dom"/>
</dbReference>
<protein>
    <submittedName>
        <fullName evidence="5">Highly reducing polyketide synthase</fullName>
    </submittedName>
</protein>
<dbReference type="InterPro" id="IPR006162">
    <property type="entry name" value="Ppantetheine_attach_site"/>
</dbReference>
<dbReference type="PROSITE" id="PS00012">
    <property type="entry name" value="PHOSPHOPANTETHEINE"/>
    <property type="match status" value="1"/>
</dbReference>
<comment type="caution">
    <text evidence="5">The sequence shown here is derived from an EMBL/GenBank/DDBJ whole genome shotgun (WGS) entry which is preliminary data.</text>
</comment>
<dbReference type="SUPFAM" id="SSF53901">
    <property type="entry name" value="Thiolase-like"/>
    <property type="match status" value="1"/>
</dbReference>
<dbReference type="SMART" id="SM00825">
    <property type="entry name" value="PKS_KS"/>
    <property type="match status" value="1"/>
</dbReference>
<dbReference type="GO" id="GO:0004312">
    <property type="term" value="F:fatty acid synthase activity"/>
    <property type="evidence" value="ECO:0007669"/>
    <property type="project" value="TreeGrafter"/>
</dbReference>
<dbReference type="GO" id="GO:0044550">
    <property type="term" value="P:secondary metabolite biosynthetic process"/>
    <property type="evidence" value="ECO:0007669"/>
    <property type="project" value="TreeGrafter"/>
</dbReference>
<dbReference type="GO" id="GO:0004315">
    <property type="term" value="F:3-oxoacyl-[acyl-carrier-protein] synthase activity"/>
    <property type="evidence" value="ECO:0007669"/>
    <property type="project" value="InterPro"/>
</dbReference>
<evidence type="ECO:0000313" key="6">
    <source>
        <dbReference type="Proteomes" id="UP000443090"/>
    </source>
</evidence>
<keyword evidence="6" id="KW-1185">Reference proteome</keyword>
<dbReference type="Pfam" id="PF08659">
    <property type="entry name" value="KR"/>
    <property type="match status" value="1"/>
</dbReference>
<dbReference type="Gene3D" id="3.40.50.720">
    <property type="entry name" value="NAD(P)-binding Rossmann-like Domain"/>
    <property type="match status" value="1"/>
</dbReference>
<dbReference type="SUPFAM" id="SSF47336">
    <property type="entry name" value="ACP-like"/>
    <property type="match status" value="1"/>
</dbReference>
<dbReference type="SUPFAM" id="SSF51735">
    <property type="entry name" value="NAD(P)-binding Rossmann-fold domains"/>
    <property type="match status" value="1"/>
</dbReference>
<dbReference type="InterPro" id="IPR020806">
    <property type="entry name" value="PKS_PP-bd"/>
</dbReference>
<dbReference type="Proteomes" id="UP000443090">
    <property type="component" value="Unassembled WGS sequence"/>
</dbReference>
<evidence type="ECO:0000256" key="3">
    <source>
        <dbReference type="ARBA" id="ARBA00022679"/>
    </source>
</evidence>
<dbReference type="GO" id="GO:0016491">
    <property type="term" value="F:oxidoreductase activity"/>
    <property type="evidence" value="ECO:0007669"/>
    <property type="project" value="UniProtKB-KW"/>
</dbReference>
<dbReference type="SMART" id="SM00823">
    <property type="entry name" value="PKS_PP"/>
    <property type="match status" value="1"/>
</dbReference>
<dbReference type="Gene3D" id="3.40.47.10">
    <property type="match status" value="1"/>
</dbReference>
<evidence type="ECO:0000259" key="4">
    <source>
        <dbReference type="PROSITE" id="PS50075"/>
    </source>
</evidence>
<organism evidence="5 6">
    <name type="scientific">Lachnellula occidentalis</name>
    <dbReference type="NCBI Taxonomy" id="215460"/>
    <lineage>
        <taxon>Eukaryota</taxon>
        <taxon>Fungi</taxon>
        <taxon>Dikarya</taxon>
        <taxon>Ascomycota</taxon>
        <taxon>Pezizomycotina</taxon>
        <taxon>Leotiomycetes</taxon>
        <taxon>Helotiales</taxon>
        <taxon>Lachnaceae</taxon>
        <taxon>Lachnellula</taxon>
    </lineage>
</organism>
<dbReference type="PANTHER" id="PTHR43775:SF29">
    <property type="entry name" value="ASPERFURANONE POLYKETIDE SYNTHASE AFOG-RELATED"/>
    <property type="match status" value="1"/>
</dbReference>
<dbReference type="AlphaFoldDB" id="A0A8H8UBA5"/>
<dbReference type="EMBL" id="QGMI01000393">
    <property type="protein sequence ID" value="TVY41425.1"/>
    <property type="molecule type" value="Genomic_DNA"/>
</dbReference>
<proteinExistence type="predicted"/>
<gene>
    <name evidence="5" type="primary">Dhc3</name>
    <name evidence="5" type="ORF">LOCC1_G007484</name>
</gene>
<dbReference type="InterPro" id="IPR009081">
    <property type="entry name" value="PP-bd_ACP"/>
</dbReference>
<dbReference type="OrthoDB" id="329835at2759"/>
<evidence type="ECO:0000313" key="5">
    <source>
        <dbReference type="EMBL" id="TVY41425.1"/>
    </source>
</evidence>
<sequence>MLIEAHCASTDFPEDRLGLSNYYHPDDKSLQRPIRGGHFLREDIGAFDAPLFSISSAEAAGMDPQQRNLLETTYRAFKNVGMPLKKTAGSKTSVYTGCYVGTGLSASILANWLSWLYNLTGTSTTIDTACSSSLKNFALDGVRVKALACDVTDADSLKAVLDKCAASMPETGGCFQSAMVLRDAVFEKMSCKDGKTCIDPKVRRSWNLHTLLPKGMDFFVFLSSISGIVNSGGQANYAAGNTSMDALADYRVAQGEKGSSLDLGAMTDEGLLAENEELLNRVLARGNLLPVSSKELFAVLDFHCNPEVVLTARNCQTLIGIQTPANVKTKGLEQANWVATPFFRHMHLIDSASGASAAGTEVVIDFRKMFAEATSLLEAGAMVSLALLKKLTRNLSTLKVDEVDLRRPLHTYGVDSLLAVELRSWFARKFGADISIFEISGASSFSSVGISVARKSRYYQASWIQ</sequence>
<dbReference type="Pfam" id="PF00550">
    <property type="entry name" value="PP-binding"/>
    <property type="match status" value="1"/>
</dbReference>
<name>A0A8H8UBA5_9HELO</name>
<dbReference type="InterPro" id="IPR018201">
    <property type="entry name" value="Ketoacyl_synth_AS"/>
</dbReference>